<protein>
    <submittedName>
        <fullName evidence="2">DUF6036 family nucleotidyltransferase</fullName>
    </submittedName>
</protein>
<dbReference type="RefSeq" id="WP_377087651.1">
    <property type="nucleotide sequence ID" value="NZ_JBHSJL010000014.1"/>
</dbReference>
<dbReference type="InterPro" id="IPR045792">
    <property type="entry name" value="DUF6036"/>
</dbReference>
<accession>A0ABW4ZCG0</accession>
<dbReference type="Proteomes" id="UP001597389">
    <property type="component" value="Unassembled WGS sequence"/>
</dbReference>
<keyword evidence="3" id="KW-1185">Reference proteome</keyword>
<evidence type="ECO:0000259" key="1">
    <source>
        <dbReference type="Pfam" id="PF19502"/>
    </source>
</evidence>
<evidence type="ECO:0000313" key="3">
    <source>
        <dbReference type="Proteomes" id="UP001597389"/>
    </source>
</evidence>
<evidence type="ECO:0000313" key="2">
    <source>
        <dbReference type="EMBL" id="MFD2159564.1"/>
    </source>
</evidence>
<sequence length="189" mass="21253">MNEPMSSARELFEEDLKTALEAAARAYDRKRFVVVGSASILASFPDAPGYLRLSADIDMFPIRKLKTETFKPGDDLVGQASPFESENDFYVERVGDWTMLSQPEGWLERCVKFEVGEITGYCLDPIDLAYNKTEAGRQKDIDFVAGMINEGIISREELEAFIHERCPHPDLLPNVLKHYALVCAGLDEV</sequence>
<name>A0ABW4ZCG0_9BACT</name>
<reference evidence="3" key="1">
    <citation type="journal article" date="2019" name="Int. J. Syst. Evol. Microbiol.">
        <title>The Global Catalogue of Microorganisms (GCM) 10K type strain sequencing project: providing services to taxonomists for standard genome sequencing and annotation.</title>
        <authorList>
            <consortium name="The Broad Institute Genomics Platform"/>
            <consortium name="The Broad Institute Genome Sequencing Center for Infectious Disease"/>
            <person name="Wu L."/>
            <person name="Ma J."/>
        </authorList>
    </citation>
    <scope>NUCLEOTIDE SEQUENCE [LARGE SCALE GENOMIC DNA]</scope>
    <source>
        <strain evidence="3">CCUG 57942</strain>
    </source>
</reference>
<proteinExistence type="predicted"/>
<gene>
    <name evidence="2" type="ORF">ACFSW8_11685</name>
</gene>
<dbReference type="Pfam" id="PF19502">
    <property type="entry name" value="DUF6036"/>
    <property type="match status" value="1"/>
</dbReference>
<organism evidence="2 3">
    <name type="scientific">Rubritalea tangerina</name>
    <dbReference type="NCBI Taxonomy" id="430798"/>
    <lineage>
        <taxon>Bacteria</taxon>
        <taxon>Pseudomonadati</taxon>
        <taxon>Verrucomicrobiota</taxon>
        <taxon>Verrucomicrobiia</taxon>
        <taxon>Verrucomicrobiales</taxon>
        <taxon>Rubritaleaceae</taxon>
        <taxon>Rubritalea</taxon>
    </lineage>
</organism>
<feature type="domain" description="DUF6036" evidence="1">
    <location>
        <begin position="22"/>
        <end position="163"/>
    </location>
</feature>
<dbReference type="EMBL" id="JBHUJB010000047">
    <property type="protein sequence ID" value="MFD2159564.1"/>
    <property type="molecule type" value="Genomic_DNA"/>
</dbReference>
<comment type="caution">
    <text evidence="2">The sequence shown here is derived from an EMBL/GenBank/DDBJ whole genome shotgun (WGS) entry which is preliminary data.</text>
</comment>